<gene>
    <name evidence="1" type="ORF">NEE14_004570</name>
</gene>
<dbReference type="Proteomes" id="UP001320603">
    <property type="component" value="Chromosome"/>
</dbReference>
<evidence type="ECO:0000313" key="2">
    <source>
        <dbReference type="Proteomes" id="UP001320603"/>
    </source>
</evidence>
<dbReference type="SUPFAM" id="SSF160719">
    <property type="entry name" value="gpW/gp25-like"/>
    <property type="match status" value="1"/>
</dbReference>
<protein>
    <submittedName>
        <fullName evidence="1">GPW/gp25 family protein</fullName>
    </submittedName>
</protein>
<organism evidence="1 2">
    <name type="scientific">Parabacteroides absconsus</name>
    <dbReference type="NCBI Taxonomy" id="2951805"/>
    <lineage>
        <taxon>Bacteria</taxon>
        <taxon>Pseudomonadati</taxon>
        <taxon>Bacteroidota</taxon>
        <taxon>Bacteroidia</taxon>
        <taxon>Bacteroidales</taxon>
        <taxon>Tannerellaceae</taxon>
        <taxon>Parabacteroides</taxon>
    </lineage>
</organism>
<reference evidence="1 2" key="1">
    <citation type="submission" date="2024-02" db="EMBL/GenBank/DDBJ databases">
        <title>Whole genome sequencing of Parabacteroides sp. AD58.</title>
        <authorList>
            <person name="Chaplin A.V."/>
            <person name="Pikina A.P."/>
            <person name="Sokolova S.R."/>
            <person name="Korostin D.O."/>
            <person name="Efimov B.A."/>
        </authorList>
    </citation>
    <scope>NUCLEOTIDE SEQUENCE [LARGE SCALE GENOMIC DNA]</scope>
    <source>
        <strain evidence="1 2">AD58</strain>
    </source>
</reference>
<name>A0ABZ2IML1_9BACT</name>
<evidence type="ECO:0000313" key="1">
    <source>
        <dbReference type="EMBL" id="WWV67266.1"/>
    </source>
</evidence>
<accession>A0ABZ2IML1</accession>
<keyword evidence="2" id="KW-1185">Reference proteome</keyword>
<dbReference type="EMBL" id="CP146284">
    <property type="protein sequence ID" value="WWV67266.1"/>
    <property type="molecule type" value="Genomic_DNA"/>
</dbReference>
<sequence length="147" mass="16889">MSILLPLQIEKGQLTRAKNLKEAIDTFIELLLTTPCQSCIADRQFGFIFNNLKFEIFNENEGVIYNSATKEEDLGLYDKKVSGSSKSINTFAIELKKAIETYEKRLTNVSVTMSYIKNLKKIHVNIEGTFQETNETYKYTTSLNIWN</sequence>
<proteinExistence type="predicted"/>
<dbReference type="RefSeq" id="WP_251966749.1">
    <property type="nucleotide sequence ID" value="NZ_CP146284.1"/>
</dbReference>